<dbReference type="SUPFAM" id="SSF55781">
    <property type="entry name" value="GAF domain-like"/>
    <property type="match status" value="1"/>
</dbReference>
<proteinExistence type="predicted"/>
<sequence>MGLPRWQRLLAAEAGRPTQPPVIDGAQRSAPKVMTTEPTHTDADGRSAPLVCEPKDGQDVAAALTSGLEEYSRALAEGASTAALQALGLKILYTTLGARRAVLCAREADGWLRACSGIGEGVESLQQAFAVAPLDAEAKRPDDLFALLLDAQRDSWIAQPNGTRIRERLPLWYRPFLDSAMSFVVMPLRRAQEVVGLIYLDGPDVRADALGEEEQRLLRTLKQLLTGPSWRGVDGSRAVAESANTAVRAGSCRAAHVSMRRKDRCCTGSSRRPRVTS</sequence>
<accession>A0A554XBP4</accession>
<comment type="caution">
    <text evidence="2">The sequence shown here is derived from an EMBL/GenBank/DDBJ whole genome shotgun (WGS) entry which is preliminary data.</text>
</comment>
<reference evidence="2 3" key="1">
    <citation type="submission" date="2019-07" db="EMBL/GenBank/DDBJ databases">
        <title>Tepidimonas charontis SPSP-6 draft genome.</title>
        <authorList>
            <person name="Da Costa M.S."/>
            <person name="Froufe H.J.C."/>
            <person name="Egas C."/>
            <person name="Albuquerque L."/>
        </authorList>
    </citation>
    <scope>NUCLEOTIDE SEQUENCE [LARGE SCALE GENOMIC DNA]</scope>
    <source>
        <strain evidence="2 3">SPSP-6</strain>
    </source>
</reference>
<organism evidence="2 3">
    <name type="scientific">Tepidimonas charontis</name>
    <dbReference type="NCBI Taxonomy" id="2267262"/>
    <lineage>
        <taxon>Bacteria</taxon>
        <taxon>Pseudomonadati</taxon>
        <taxon>Pseudomonadota</taxon>
        <taxon>Betaproteobacteria</taxon>
        <taxon>Burkholderiales</taxon>
        <taxon>Tepidimonas</taxon>
    </lineage>
</organism>
<gene>
    <name evidence="2" type="ORF">Tchar_01783</name>
</gene>
<dbReference type="Gene3D" id="3.30.450.40">
    <property type="match status" value="1"/>
</dbReference>
<dbReference type="InterPro" id="IPR029016">
    <property type="entry name" value="GAF-like_dom_sf"/>
</dbReference>
<feature type="region of interest" description="Disordered" evidence="1">
    <location>
        <begin position="12"/>
        <end position="48"/>
    </location>
</feature>
<evidence type="ECO:0000256" key="1">
    <source>
        <dbReference type="SAM" id="MobiDB-lite"/>
    </source>
</evidence>
<evidence type="ECO:0000313" key="2">
    <source>
        <dbReference type="EMBL" id="TSE33260.1"/>
    </source>
</evidence>
<dbReference type="EMBL" id="VJON01000029">
    <property type="protein sequence ID" value="TSE33260.1"/>
    <property type="molecule type" value="Genomic_DNA"/>
</dbReference>
<keyword evidence="3" id="KW-1185">Reference proteome</keyword>
<name>A0A554XBP4_9BURK</name>
<dbReference type="Proteomes" id="UP000318294">
    <property type="component" value="Unassembled WGS sequence"/>
</dbReference>
<evidence type="ECO:0008006" key="4">
    <source>
        <dbReference type="Google" id="ProtNLM"/>
    </source>
</evidence>
<evidence type="ECO:0000313" key="3">
    <source>
        <dbReference type="Proteomes" id="UP000318294"/>
    </source>
</evidence>
<protein>
    <recommendedName>
        <fullName evidence="4">GAF domain-containing protein</fullName>
    </recommendedName>
</protein>
<dbReference type="AlphaFoldDB" id="A0A554XBP4"/>